<dbReference type="HAMAP" id="MF_01328_B">
    <property type="entry name" value="Ribosomal_uL4_B"/>
    <property type="match status" value="1"/>
</dbReference>
<dbReference type="NCBIfam" id="TIGR03953">
    <property type="entry name" value="rplD_bact"/>
    <property type="match status" value="1"/>
</dbReference>
<keyword evidence="3" id="KW-0687">Ribonucleoprotein</keyword>
<dbReference type="SUPFAM" id="SSF52166">
    <property type="entry name" value="Ribosomal protein L4"/>
    <property type="match status" value="1"/>
</dbReference>
<comment type="caution">
    <text evidence="6">The sequence shown here is derived from an EMBL/GenBank/DDBJ whole genome shotgun (WGS) entry which is preliminary data.</text>
</comment>
<protein>
    <recommendedName>
        <fullName evidence="4">Large ribosomal subunit protein uL4m</fullName>
    </recommendedName>
</protein>
<reference evidence="6 7" key="1">
    <citation type="journal article" date="2018" name="Evol. Lett.">
        <title>Horizontal gene cluster transfer increased hallucinogenic mushroom diversity.</title>
        <authorList>
            <person name="Reynolds H.T."/>
            <person name="Vijayakumar V."/>
            <person name="Gluck-Thaler E."/>
            <person name="Korotkin H.B."/>
            <person name="Matheny P.B."/>
            <person name="Slot J.C."/>
        </authorList>
    </citation>
    <scope>NUCLEOTIDE SEQUENCE [LARGE SCALE GENOMIC DNA]</scope>
    <source>
        <strain evidence="6 7">2629</strain>
    </source>
</reference>
<feature type="region of interest" description="Disordered" evidence="5">
    <location>
        <begin position="102"/>
        <end position="147"/>
    </location>
</feature>
<dbReference type="FunCoup" id="A0A409VE16">
    <property type="interactions" value="134"/>
</dbReference>
<evidence type="ECO:0000256" key="3">
    <source>
        <dbReference type="ARBA" id="ARBA00023274"/>
    </source>
</evidence>
<name>A0A409VE16_9AGAR</name>
<dbReference type="InterPro" id="IPR013005">
    <property type="entry name" value="Ribosomal_uL4-like"/>
</dbReference>
<dbReference type="AlphaFoldDB" id="A0A409VE16"/>
<evidence type="ECO:0000256" key="4">
    <source>
        <dbReference type="ARBA" id="ARBA00040565"/>
    </source>
</evidence>
<feature type="compositionally biased region" description="Basic residues" evidence="5">
    <location>
        <begin position="113"/>
        <end position="124"/>
    </location>
</feature>
<evidence type="ECO:0000256" key="2">
    <source>
        <dbReference type="ARBA" id="ARBA00022980"/>
    </source>
</evidence>
<dbReference type="EMBL" id="NHTK01006137">
    <property type="protein sequence ID" value="PPQ62817.1"/>
    <property type="molecule type" value="Genomic_DNA"/>
</dbReference>
<comment type="similarity">
    <text evidence="1">Belongs to the universal ribosomal protein uL4 family.</text>
</comment>
<evidence type="ECO:0000256" key="1">
    <source>
        <dbReference type="ARBA" id="ARBA00010528"/>
    </source>
</evidence>
<dbReference type="GO" id="GO:1990904">
    <property type="term" value="C:ribonucleoprotein complex"/>
    <property type="evidence" value="ECO:0007669"/>
    <property type="project" value="UniProtKB-KW"/>
</dbReference>
<dbReference type="STRING" id="181874.A0A409VE16"/>
<dbReference type="InParanoid" id="A0A409VE16"/>
<dbReference type="PANTHER" id="PTHR10746">
    <property type="entry name" value="50S RIBOSOMAL PROTEIN L4"/>
    <property type="match status" value="1"/>
</dbReference>
<dbReference type="GO" id="GO:0005840">
    <property type="term" value="C:ribosome"/>
    <property type="evidence" value="ECO:0007669"/>
    <property type="project" value="UniProtKB-KW"/>
</dbReference>
<evidence type="ECO:0000313" key="7">
    <source>
        <dbReference type="Proteomes" id="UP000284842"/>
    </source>
</evidence>
<evidence type="ECO:0000256" key="5">
    <source>
        <dbReference type="SAM" id="MobiDB-lite"/>
    </source>
</evidence>
<dbReference type="GO" id="GO:0003735">
    <property type="term" value="F:structural constituent of ribosome"/>
    <property type="evidence" value="ECO:0007669"/>
    <property type="project" value="InterPro"/>
</dbReference>
<dbReference type="Pfam" id="PF00573">
    <property type="entry name" value="Ribosomal_L4"/>
    <property type="match status" value="1"/>
</dbReference>
<sequence length="286" mass="31747">MLGKAVAGRTSRLSERIGRLGPLLFKPVVNVKPRITPVTRVKPVLEPAYLSLTPALKRGRWDPPAEKTVAALDPTVFRHPIRRDILHLCVVHHLDSLRQGSANTKTRGEVRGSGRKIRRQKGTGKARLGDAQSPMLRGGGVAFGPKPRDFSTKLPRKVVQMGMRVALSAKLREQRLGVMTRLYWPNGKTKHLAQKIDMLGLRKTLFVTGESSVHQGLQRAIANVPMVQLSIASEVNVYELMKWQRVVLDMKAVQYFEETLKKENVPVLDLPVQESAPSATPSQSPS</sequence>
<evidence type="ECO:0000313" key="6">
    <source>
        <dbReference type="EMBL" id="PPQ62817.1"/>
    </source>
</evidence>
<dbReference type="Proteomes" id="UP000284842">
    <property type="component" value="Unassembled WGS sequence"/>
</dbReference>
<dbReference type="PANTHER" id="PTHR10746:SF6">
    <property type="entry name" value="LARGE RIBOSOMAL SUBUNIT PROTEIN UL4M"/>
    <property type="match status" value="1"/>
</dbReference>
<organism evidence="6 7">
    <name type="scientific">Panaeolus cyanescens</name>
    <dbReference type="NCBI Taxonomy" id="181874"/>
    <lineage>
        <taxon>Eukaryota</taxon>
        <taxon>Fungi</taxon>
        <taxon>Dikarya</taxon>
        <taxon>Basidiomycota</taxon>
        <taxon>Agaricomycotina</taxon>
        <taxon>Agaricomycetes</taxon>
        <taxon>Agaricomycetidae</taxon>
        <taxon>Agaricales</taxon>
        <taxon>Agaricineae</taxon>
        <taxon>Galeropsidaceae</taxon>
        <taxon>Panaeolus</taxon>
    </lineage>
</organism>
<dbReference type="GO" id="GO:0006412">
    <property type="term" value="P:translation"/>
    <property type="evidence" value="ECO:0007669"/>
    <property type="project" value="InterPro"/>
</dbReference>
<keyword evidence="2" id="KW-0689">Ribosomal protein</keyword>
<proteinExistence type="inferred from homology"/>
<keyword evidence="7" id="KW-1185">Reference proteome</keyword>
<dbReference type="InterPro" id="IPR002136">
    <property type="entry name" value="Ribosomal_uL4"/>
</dbReference>
<accession>A0A409VE16</accession>
<dbReference type="Gene3D" id="3.40.1370.10">
    <property type="match status" value="1"/>
</dbReference>
<gene>
    <name evidence="6" type="ORF">CVT24_000511</name>
</gene>
<dbReference type="OrthoDB" id="275876at2759"/>
<dbReference type="InterPro" id="IPR023574">
    <property type="entry name" value="Ribosomal_uL4_dom_sf"/>
</dbReference>